<feature type="transmembrane region" description="Helical" evidence="5">
    <location>
        <begin position="240"/>
        <end position="258"/>
    </location>
</feature>
<feature type="transmembrane region" description="Helical" evidence="5">
    <location>
        <begin position="102"/>
        <end position="123"/>
    </location>
</feature>
<keyword evidence="7" id="KW-0813">Transport</keyword>
<evidence type="ECO:0000259" key="6">
    <source>
        <dbReference type="PROSITE" id="PS50850"/>
    </source>
</evidence>
<evidence type="ECO:0000313" key="10">
    <source>
        <dbReference type="Proteomes" id="UP000321726"/>
    </source>
</evidence>
<dbReference type="InterPro" id="IPR001958">
    <property type="entry name" value="Tet-R_TetA/multi-R_MdtG-like"/>
</dbReference>
<comment type="subcellular location">
    <subcellularLocation>
        <location evidence="1">Membrane</location>
        <topology evidence="1">Multi-pass membrane protein</topology>
    </subcellularLocation>
</comment>
<reference evidence="7 10" key="2">
    <citation type="submission" date="2019-07" db="EMBL/GenBank/DDBJ databases">
        <title>Whole genome shotgun sequence of Halomonas cupida NBRC 102219.</title>
        <authorList>
            <person name="Hosoyama A."/>
            <person name="Uohara A."/>
            <person name="Ohji S."/>
            <person name="Ichikawa N."/>
        </authorList>
    </citation>
    <scope>NUCLEOTIDE SEQUENCE [LARGE SCALE GENOMIC DNA]</scope>
    <source>
        <strain evidence="7 10">NBRC 102219</strain>
    </source>
</reference>
<evidence type="ECO:0000313" key="9">
    <source>
        <dbReference type="Proteomes" id="UP000184123"/>
    </source>
</evidence>
<dbReference type="AlphaFoldDB" id="A0A1M7H9P5"/>
<sequence length="377" mass="38796">MKSLTSGTRSAIEAALVMAIGMGVGRFAYTALYPHMVEEGVLSLSGGSLAASANYAGYLIGALLAIKARPSNSYRFCLWAIAGTVACLAVLAFLHATWAIVAVRGIAGAFSAISMVAASLWLLEHRKHLHGAPLLYAGVGAGIALSAELVVLAAHLGLNSHELWLMLGISSLALAGLAVPGLKSSGEADLVQVPTTSRGDDTVRSVPLVMIYGLAGFGYIITATYLPLLVKTALPDMDSAHVWAVFGLGAAPSCFLWHRICLRLGTRKSLALNLGVQALGVVLPIILPNGTGYLSSALLVGSSFMGTVTIAMPTAQRMARHARGNLLATMTVIYSLGQIAGPLVASSLYSVGHGFSGSLWAAGAALLVGACMSLVAL</sequence>
<dbReference type="InterPro" id="IPR036259">
    <property type="entry name" value="MFS_trans_sf"/>
</dbReference>
<protein>
    <submittedName>
        <fullName evidence="7">Sugar transporter</fullName>
    </submittedName>
    <submittedName>
        <fullName evidence="8">Uncharacterized MFS-type transporter YbfB</fullName>
    </submittedName>
</protein>
<dbReference type="GO" id="GO:0022857">
    <property type="term" value="F:transmembrane transporter activity"/>
    <property type="evidence" value="ECO:0007669"/>
    <property type="project" value="InterPro"/>
</dbReference>
<feature type="transmembrane region" description="Helical" evidence="5">
    <location>
        <begin position="12"/>
        <end position="29"/>
    </location>
</feature>
<feature type="transmembrane region" description="Helical" evidence="5">
    <location>
        <begin position="357"/>
        <end position="376"/>
    </location>
</feature>
<evidence type="ECO:0000256" key="2">
    <source>
        <dbReference type="ARBA" id="ARBA00022692"/>
    </source>
</evidence>
<evidence type="ECO:0000256" key="4">
    <source>
        <dbReference type="ARBA" id="ARBA00023136"/>
    </source>
</evidence>
<keyword evidence="10" id="KW-1185">Reference proteome</keyword>
<dbReference type="OrthoDB" id="9797953at2"/>
<dbReference type="EMBL" id="FRCA01000006">
    <property type="protein sequence ID" value="SHM25063.1"/>
    <property type="molecule type" value="Genomic_DNA"/>
</dbReference>
<evidence type="ECO:0000256" key="1">
    <source>
        <dbReference type="ARBA" id="ARBA00004141"/>
    </source>
</evidence>
<keyword evidence="7" id="KW-0762">Sugar transport</keyword>
<dbReference type="InterPro" id="IPR010645">
    <property type="entry name" value="MFS_4"/>
</dbReference>
<dbReference type="PRINTS" id="PR01035">
    <property type="entry name" value="TCRTETA"/>
</dbReference>
<dbReference type="PANTHER" id="PTHR23537">
    <property type="match status" value="1"/>
</dbReference>
<feature type="transmembrane region" description="Helical" evidence="5">
    <location>
        <begin position="41"/>
        <end position="64"/>
    </location>
</feature>
<dbReference type="GO" id="GO:0005886">
    <property type="term" value="C:plasma membrane"/>
    <property type="evidence" value="ECO:0007669"/>
    <property type="project" value="TreeGrafter"/>
</dbReference>
<evidence type="ECO:0000313" key="7">
    <source>
        <dbReference type="EMBL" id="GEN24908.1"/>
    </source>
</evidence>
<keyword evidence="2 5" id="KW-0812">Transmembrane</keyword>
<dbReference type="Gene3D" id="1.20.1250.20">
    <property type="entry name" value="MFS general substrate transporter like domains"/>
    <property type="match status" value="1"/>
</dbReference>
<feature type="domain" description="Major facilitator superfamily (MFS) profile" evidence="6">
    <location>
        <begin position="204"/>
        <end position="377"/>
    </location>
</feature>
<evidence type="ECO:0000313" key="8">
    <source>
        <dbReference type="EMBL" id="SHM25063.1"/>
    </source>
</evidence>
<feature type="transmembrane region" description="Helical" evidence="5">
    <location>
        <begin position="293"/>
        <end position="312"/>
    </location>
</feature>
<name>A0A1M7H9P5_9GAMM</name>
<dbReference type="EMBL" id="BJXU01000117">
    <property type="protein sequence ID" value="GEN24908.1"/>
    <property type="molecule type" value="Genomic_DNA"/>
</dbReference>
<dbReference type="STRING" id="44933.SAMN05660971_02538"/>
<dbReference type="PROSITE" id="PS50850">
    <property type="entry name" value="MFS"/>
    <property type="match status" value="1"/>
</dbReference>
<dbReference type="PANTHER" id="PTHR23537:SF1">
    <property type="entry name" value="SUGAR TRANSPORTER"/>
    <property type="match status" value="1"/>
</dbReference>
<feature type="transmembrane region" description="Helical" evidence="5">
    <location>
        <begin position="76"/>
        <end position="96"/>
    </location>
</feature>
<feature type="transmembrane region" description="Helical" evidence="5">
    <location>
        <begin position="324"/>
        <end position="345"/>
    </location>
</feature>
<dbReference type="Proteomes" id="UP000184123">
    <property type="component" value="Unassembled WGS sequence"/>
</dbReference>
<gene>
    <name evidence="7" type="ORF">HCU01_28570</name>
    <name evidence="8" type="ORF">SAMN05660971_02538</name>
</gene>
<feature type="transmembrane region" description="Helical" evidence="5">
    <location>
        <begin position="135"/>
        <end position="157"/>
    </location>
</feature>
<feature type="transmembrane region" description="Helical" evidence="5">
    <location>
        <begin position="203"/>
        <end position="228"/>
    </location>
</feature>
<dbReference type="Proteomes" id="UP000321726">
    <property type="component" value="Unassembled WGS sequence"/>
</dbReference>
<accession>A0A1M7H9P5</accession>
<evidence type="ECO:0000256" key="5">
    <source>
        <dbReference type="SAM" id="Phobius"/>
    </source>
</evidence>
<keyword evidence="4 5" id="KW-0472">Membrane</keyword>
<dbReference type="InterPro" id="IPR020846">
    <property type="entry name" value="MFS_dom"/>
</dbReference>
<dbReference type="SUPFAM" id="SSF103473">
    <property type="entry name" value="MFS general substrate transporter"/>
    <property type="match status" value="1"/>
</dbReference>
<dbReference type="RefSeq" id="WP_073435571.1">
    <property type="nucleotide sequence ID" value="NZ_BJXU01000117.1"/>
</dbReference>
<feature type="transmembrane region" description="Helical" evidence="5">
    <location>
        <begin position="270"/>
        <end position="287"/>
    </location>
</feature>
<dbReference type="CDD" id="cd06180">
    <property type="entry name" value="MFS_YjiJ"/>
    <property type="match status" value="1"/>
</dbReference>
<reference evidence="8 9" key="1">
    <citation type="submission" date="2016-11" db="EMBL/GenBank/DDBJ databases">
        <authorList>
            <person name="Jaros S."/>
            <person name="Januszkiewicz K."/>
            <person name="Wedrychowicz H."/>
        </authorList>
    </citation>
    <scope>NUCLEOTIDE SEQUENCE [LARGE SCALE GENOMIC DNA]</scope>
    <source>
        <strain evidence="8 9">DSM 4740</strain>
    </source>
</reference>
<proteinExistence type="predicted"/>
<dbReference type="Pfam" id="PF06779">
    <property type="entry name" value="MFS_4"/>
    <property type="match status" value="1"/>
</dbReference>
<keyword evidence="3 5" id="KW-1133">Transmembrane helix</keyword>
<evidence type="ECO:0000256" key="3">
    <source>
        <dbReference type="ARBA" id="ARBA00022989"/>
    </source>
</evidence>
<feature type="transmembrane region" description="Helical" evidence="5">
    <location>
        <begin position="163"/>
        <end position="182"/>
    </location>
</feature>
<organism evidence="8 9">
    <name type="scientific">Halomonas cupida</name>
    <dbReference type="NCBI Taxonomy" id="44933"/>
    <lineage>
        <taxon>Bacteria</taxon>
        <taxon>Pseudomonadati</taxon>
        <taxon>Pseudomonadota</taxon>
        <taxon>Gammaproteobacteria</taxon>
        <taxon>Oceanospirillales</taxon>
        <taxon>Halomonadaceae</taxon>
        <taxon>Halomonas</taxon>
    </lineage>
</organism>